<dbReference type="FunFam" id="2.40.50.140:FF:000040">
    <property type="entry name" value="Ribonuclease E"/>
    <property type="match status" value="1"/>
</dbReference>
<dbReference type="GO" id="GO:0000049">
    <property type="term" value="F:tRNA binding"/>
    <property type="evidence" value="ECO:0007669"/>
    <property type="project" value="UniProtKB-KW"/>
</dbReference>
<evidence type="ECO:0000256" key="6">
    <source>
        <dbReference type="ARBA" id="ARBA00022694"/>
    </source>
</evidence>
<dbReference type="InterPro" id="IPR028878">
    <property type="entry name" value="RNase_E"/>
</dbReference>
<feature type="compositionally biased region" description="Basic and acidic residues" evidence="17">
    <location>
        <begin position="639"/>
        <end position="651"/>
    </location>
</feature>
<comment type="cofactor">
    <cofactor evidence="16">
        <name>Zn(2+)</name>
        <dbReference type="ChEBI" id="CHEBI:29105"/>
    </cofactor>
    <text evidence="16">Binds 2 Zn(2+) ions per homotetramer.</text>
</comment>
<feature type="binding site" evidence="16">
    <location>
        <position position="403"/>
    </location>
    <ligand>
        <name>Zn(2+)</name>
        <dbReference type="ChEBI" id="CHEBI:29105"/>
        <note>ligand shared between dimeric partners</note>
    </ligand>
</feature>
<dbReference type="GO" id="GO:0000287">
    <property type="term" value="F:magnesium ion binding"/>
    <property type="evidence" value="ECO:0007669"/>
    <property type="project" value="UniProtKB-UniRule"/>
</dbReference>
<dbReference type="NCBIfam" id="TIGR00757">
    <property type="entry name" value="RNaseEG"/>
    <property type="match status" value="1"/>
</dbReference>
<reference evidence="19 20" key="1">
    <citation type="submission" date="2021-05" db="EMBL/GenBank/DDBJ databases">
        <title>Genetic and Functional Diversity in Clade A Lucinid endosymbionts from the Bahamas.</title>
        <authorList>
            <person name="Giani N.M."/>
            <person name="Engel A.S."/>
            <person name="Campbell B.J."/>
        </authorList>
    </citation>
    <scope>NUCLEOTIDE SEQUENCE [LARGE SCALE GENOMIC DNA]</scope>
    <source>
        <strain evidence="19">LUC16012Gg_MoonRockCtena</strain>
    </source>
</reference>
<evidence type="ECO:0000256" key="2">
    <source>
        <dbReference type="ARBA" id="ARBA00022475"/>
    </source>
</evidence>
<keyword evidence="14 16" id="KW-0694">RNA-binding</keyword>
<keyword evidence="9 16" id="KW-0699">rRNA-binding</keyword>
<dbReference type="PANTHER" id="PTHR30001">
    <property type="entry name" value="RIBONUCLEASE"/>
    <property type="match status" value="1"/>
</dbReference>
<evidence type="ECO:0000259" key="18">
    <source>
        <dbReference type="PROSITE" id="PS50126"/>
    </source>
</evidence>
<comment type="similarity">
    <text evidence="1">Belongs to the RNase E/G family. RNase G subfamily.</text>
</comment>
<keyword evidence="6 16" id="KW-0819">tRNA processing</keyword>
<dbReference type="InterPro" id="IPR019307">
    <property type="entry name" value="RNA-bd_AU-1/RNase_E/G"/>
</dbReference>
<comment type="function">
    <text evidence="16">Endoribonuclease that plays a central role in RNA processing and decay. Required for the maturation of 5S and 16S rRNAs and the majority of tRNAs. Also involved in the degradation of most mRNAs.</text>
</comment>
<comment type="cofactor">
    <cofactor evidence="16">
        <name>Mg(2+)</name>
        <dbReference type="ChEBI" id="CHEBI:18420"/>
    </cofactor>
    <text evidence="16">Binds 1 Mg(2+) ion per subunit.</text>
</comment>
<dbReference type="GO" id="GO:0009898">
    <property type="term" value="C:cytoplasmic side of plasma membrane"/>
    <property type="evidence" value="ECO:0007669"/>
    <property type="project" value="UniProtKB-UniRule"/>
</dbReference>
<evidence type="ECO:0000256" key="16">
    <source>
        <dbReference type="HAMAP-Rule" id="MF_00970"/>
    </source>
</evidence>
<dbReference type="Gene3D" id="2.40.50.140">
    <property type="entry name" value="Nucleic acid-binding proteins"/>
    <property type="match status" value="1"/>
</dbReference>
<evidence type="ECO:0000256" key="5">
    <source>
        <dbReference type="ARBA" id="ARBA00022552"/>
    </source>
</evidence>
<feature type="compositionally biased region" description="Polar residues" evidence="17">
    <location>
        <begin position="699"/>
        <end position="709"/>
    </location>
</feature>
<dbReference type="CDD" id="cd04453">
    <property type="entry name" value="S1_RNase_E"/>
    <property type="match status" value="1"/>
</dbReference>
<dbReference type="InterPro" id="IPR048583">
    <property type="entry name" value="RNase_E_G_thioredoxin-like"/>
</dbReference>
<accession>A0A944MB11</accession>
<keyword evidence="13 16" id="KW-0460">Magnesium</keyword>
<keyword evidence="10 16" id="KW-0255">Endonuclease</keyword>
<dbReference type="PROSITE" id="PS50126">
    <property type="entry name" value="S1"/>
    <property type="match status" value="1"/>
</dbReference>
<dbReference type="InterPro" id="IPR003029">
    <property type="entry name" value="S1_domain"/>
</dbReference>
<feature type="binding site" evidence="16">
    <location>
        <position position="400"/>
    </location>
    <ligand>
        <name>Zn(2+)</name>
        <dbReference type="ChEBI" id="CHEBI:29105"/>
        <note>ligand shared between dimeric partners</note>
    </ligand>
</feature>
<feature type="compositionally biased region" description="Basic residues" evidence="17">
    <location>
        <begin position="668"/>
        <end position="681"/>
    </location>
</feature>
<keyword evidence="3 16" id="KW-0963">Cytoplasm</keyword>
<evidence type="ECO:0000256" key="10">
    <source>
        <dbReference type="ARBA" id="ARBA00022759"/>
    </source>
</evidence>
<evidence type="ECO:0000256" key="7">
    <source>
        <dbReference type="ARBA" id="ARBA00022722"/>
    </source>
</evidence>
<evidence type="ECO:0000256" key="11">
    <source>
        <dbReference type="ARBA" id="ARBA00022801"/>
    </source>
</evidence>
<dbReference type="HAMAP" id="MF_00970">
    <property type="entry name" value="RNase_E"/>
    <property type="match status" value="1"/>
</dbReference>
<dbReference type="SMART" id="SM00316">
    <property type="entry name" value="S1"/>
    <property type="match status" value="1"/>
</dbReference>
<keyword evidence="11 16" id="KW-0378">Hydrolase</keyword>
<dbReference type="GO" id="GO:0005737">
    <property type="term" value="C:cytoplasm"/>
    <property type="evidence" value="ECO:0007669"/>
    <property type="project" value="UniProtKB-SubCell"/>
</dbReference>
<comment type="caution">
    <text evidence="19">The sequence shown here is derived from an EMBL/GenBank/DDBJ whole genome shotgun (WGS) entry which is preliminary data.</text>
</comment>
<protein>
    <recommendedName>
        <fullName evidence="16">Ribonuclease E</fullName>
        <shortName evidence="16">RNase E</shortName>
        <ecNumber evidence="16">3.1.26.12</ecNumber>
    </recommendedName>
</protein>
<feature type="compositionally biased region" description="Basic and acidic residues" evidence="17">
    <location>
        <begin position="836"/>
        <end position="845"/>
    </location>
</feature>
<name>A0A944MB11_9GAMM</name>
<feature type="compositionally biased region" description="Basic and acidic residues" evidence="17">
    <location>
        <begin position="752"/>
        <end position="773"/>
    </location>
</feature>
<proteinExistence type="inferred from homology"/>
<dbReference type="Pfam" id="PF00575">
    <property type="entry name" value="S1"/>
    <property type="match status" value="1"/>
</dbReference>
<evidence type="ECO:0000256" key="14">
    <source>
        <dbReference type="ARBA" id="ARBA00022884"/>
    </source>
</evidence>
<feature type="binding site" evidence="16">
    <location>
        <position position="342"/>
    </location>
    <ligand>
        <name>Mg(2+)</name>
        <dbReference type="ChEBI" id="CHEBI:18420"/>
        <note>catalytic</note>
    </ligand>
</feature>
<comment type="subunit">
    <text evidence="16">Component of the RNA degradosome, which is a multiprotein complex involved in RNA processing and mRNA degradation. Within the RNA degradosome, RNase E assembles into a homotetramer formed by a dimer of dimers.</text>
</comment>
<comment type="subcellular location">
    <subcellularLocation>
        <location evidence="16">Cytoplasm</location>
    </subcellularLocation>
    <subcellularLocation>
        <location evidence="16">Cell inner membrane</location>
        <topology evidence="16">Peripheral membrane protein</topology>
        <orientation evidence="16">Cytoplasmic side</orientation>
    </subcellularLocation>
</comment>
<dbReference type="GO" id="GO:0006402">
    <property type="term" value="P:mRNA catabolic process"/>
    <property type="evidence" value="ECO:0007669"/>
    <property type="project" value="UniProtKB-UniRule"/>
</dbReference>
<keyword evidence="2 16" id="KW-1003">Cell membrane</keyword>
<evidence type="ECO:0000256" key="4">
    <source>
        <dbReference type="ARBA" id="ARBA00022519"/>
    </source>
</evidence>
<dbReference type="Gene3D" id="3.40.1260.20">
    <property type="entry name" value="Ribonuclease E, catalytic domain"/>
    <property type="match status" value="1"/>
</dbReference>
<comment type="catalytic activity">
    <reaction evidence="16">
        <text>Endonucleolytic cleavage of single-stranded RNA in A- and U-rich regions.</text>
        <dbReference type="EC" id="3.1.26.12"/>
    </reaction>
</comment>
<dbReference type="GO" id="GO:0019843">
    <property type="term" value="F:rRNA binding"/>
    <property type="evidence" value="ECO:0007669"/>
    <property type="project" value="UniProtKB-KW"/>
</dbReference>
<evidence type="ECO:0000256" key="9">
    <source>
        <dbReference type="ARBA" id="ARBA00022730"/>
    </source>
</evidence>
<evidence type="ECO:0000256" key="12">
    <source>
        <dbReference type="ARBA" id="ARBA00022833"/>
    </source>
</evidence>
<dbReference type="InterPro" id="IPR004659">
    <property type="entry name" value="RNase_E/G"/>
</dbReference>
<feature type="domain" description="S1 motif" evidence="18">
    <location>
        <begin position="36"/>
        <end position="117"/>
    </location>
</feature>
<dbReference type="PANTHER" id="PTHR30001:SF1">
    <property type="entry name" value="RIBONUCLEASE E_G-LIKE PROTEIN, CHLOROPLASTIC"/>
    <property type="match status" value="1"/>
</dbReference>
<dbReference type="InterPro" id="IPR012340">
    <property type="entry name" value="NA-bd_OB-fold"/>
</dbReference>
<feature type="region of interest" description="Disordered" evidence="17">
    <location>
        <begin position="521"/>
        <end position="994"/>
    </location>
</feature>
<evidence type="ECO:0000313" key="20">
    <source>
        <dbReference type="Proteomes" id="UP000770889"/>
    </source>
</evidence>
<feature type="compositionally biased region" description="Basic and acidic residues" evidence="17">
    <location>
        <begin position="607"/>
        <end position="622"/>
    </location>
</feature>
<dbReference type="GO" id="GO:0006364">
    <property type="term" value="P:rRNA processing"/>
    <property type="evidence" value="ECO:0007669"/>
    <property type="project" value="UniProtKB-UniRule"/>
</dbReference>
<evidence type="ECO:0000256" key="3">
    <source>
        <dbReference type="ARBA" id="ARBA00022490"/>
    </source>
</evidence>
<dbReference type="EC" id="3.1.26.12" evidence="16"/>
<evidence type="ECO:0000313" key="19">
    <source>
        <dbReference type="EMBL" id="MBT2990584.1"/>
    </source>
</evidence>
<dbReference type="GO" id="GO:0008033">
    <property type="term" value="P:tRNA processing"/>
    <property type="evidence" value="ECO:0007669"/>
    <property type="project" value="UniProtKB-UniRule"/>
</dbReference>
<dbReference type="Proteomes" id="UP000770889">
    <property type="component" value="Unassembled WGS sequence"/>
</dbReference>
<dbReference type="Pfam" id="PF20833">
    <property type="entry name" value="RNase_E_G_Thio"/>
    <property type="match status" value="1"/>
</dbReference>
<feature type="binding site" evidence="16">
    <location>
        <position position="299"/>
    </location>
    <ligand>
        <name>Mg(2+)</name>
        <dbReference type="ChEBI" id="CHEBI:18420"/>
        <note>catalytic</note>
    </ligand>
</feature>
<evidence type="ECO:0000256" key="17">
    <source>
        <dbReference type="SAM" id="MobiDB-lite"/>
    </source>
</evidence>
<keyword evidence="8 16" id="KW-0479">Metal-binding</keyword>
<dbReference type="NCBIfam" id="NF008074">
    <property type="entry name" value="PRK10811.1"/>
    <property type="match status" value="1"/>
</dbReference>
<keyword evidence="7 16" id="KW-0540">Nuclease</keyword>
<evidence type="ECO:0000256" key="15">
    <source>
        <dbReference type="ARBA" id="ARBA00023136"/>
    </source>
</evidence>
<dbReference type="SUPFAM" id="SSF50249">
    <property type="entry name" value="Nucleic acid-binding proteins"/>
    <property type="match status" value="1"/>
</dbReference>
<sequence>MLINATQPEELRVAIVDGQKLFNLDIEVPGREQKKANIYKGRITRVEPSLEAAFVDYGSERHGFLPLKEIARVYFSDKARASSGRVNIQDAIKEGQEVIIQVEKEERGNKGAALTTFISLAGRYLVLMPNNPRAGGVSRRIEGQDRTELREAMSELQIPDDMGLIVRTAGVGKNSEELQWDLDYLIQLWQAIEHSAEKPAPFLIYQESNVIIRSIRDYLRADIGEIVIDDREIFNQAERFINQVMPQYGQKLRHYDDEVPLFSRYQIESQIESAFQREVSLPSGGAIVIDHTEALTSIDINSARATKGADIEETALNTNMEAADEIARQLRLRDLGGLFVIDFIDMTPSRNQREVENRLKEALKQDRARVQIGRISRFGLLEMSRQRLRPSLGEASEQACPRCKGHGTIRGVESLSLSVLRIIEEEAMKENTGRIVAQLPVDMSTFLLNEKRQAIHDIERRQSIDVVLVPNIHLDTPNFTIERVRVSELPTGEDAISSYKMVDEESEQNVIEFAKARQLQAEKPAVKSIAPASPAPQRTEPPQAETESAEGGFLKKIFSIFTTKAPEPPKEEAPKKATKPRQGSGRSKATSGGKGRKSQSSTARGKAAGDSRRGEKGDRRSQESASTGKRKSQKTSNKAGDKKQAEAKAQDKPGTQTEKVDGEAPKAKGSRRGRRGGRRRRGAAEKAADQSAMNGAGEAQNQPPQSTETGEAKAEATKKPSRGSQAKREAKSDSEAESASTARKKKPAGAKTVKDKPSGDTKQKAETTSKPEPDQPAVEAKQKAETAPKPEPGPTAAEAKQKSETAPKPESGPTAAETKQKAETAPKPKPAAPAVEAKEKADPPPKPEPAQSTMADARPDNRGTVKNEKQTTDNGPKLVQVETSKPQQEAAGSVKTKPKAAKPAQSDSVKTTVTVEKKVQPPPKLQQVETVKPTDKAAAKPTPSEAERAPTKPARVENAQPGKQPAAAGEPEGPKATQSEAKAKEKSVDSGNGD</sequence>
<dbReference type="EMBL" id="JAHHGM010000018">
    <property type="protein sequence ID" value="MBT2990584.1"/>
    <property type="molecule type" value="Genomic_DNA"/>
</dbReference>
<feature type="compositionally biased region" description="Low complexity" evidence="17">
    <location>
        <begin position="959"/>
        <end position="976"/>
    </location>
</feature>
<keyword evidence="4 16" id="KW-0997">Cell inner membrane</keyword>
<dbReference type="Pfam" id="PF10150">
    <property type="entry name" value="RNase_E_G"/>
    <property type="match status" value="1"/>
</dbReference>
<gene>
    <name evidence="16 19" type="primary">rne</name>
    <name evidence="19" type="ORF">KME65_16630</name>
</gene>
<evidence type="ECO:0000256" key="13">
    <source>
        <dbReference type="ARBA" id="ARBA00022842"/>
    </source>
</evidence>
<feature type="compositionally biased region" description="Basic and acidic residues" evidence="17">
    <location>
        <begin position="857"/>
        <end position="871"/>
    </location>
</feature>
<organism evidence="19 20">
    <name type="scientific">Candidatus Thiodiazotropha taylori</name>
    <dbReference type="NCBI Taxonomy" id="2792791"/>
    <lineage>
        <taxon>Bacteria</taxon>
        <taxon>Pseudomonadati</taxon>
        <taxon>Pseudomonadota</taxon>
        <taxon>Gammaproteobacteria</taxon>
        <taxon>Chromatiales</taxon>
        <taxon>Sedimenticolaceae</taxon>
        <taxon>Candidatus Thiodiazotropha</taxon>
    </lineage>
</organism>
<keyword evidence="16" id="KW-0820">tRNA-binding</keyword>
<dbReference type="AlphaFoldDB" id="A0A944MB11"/>
<evidence type="ECO:0000256" key="8">
    <source>
        <dbReference type="ARBA" id="ARBA00022723"/>
    </source>
</evidence>
<evidence type="ECO:0000256" key="1">
    <source>
        <dbReference type="ARBA" id="ARBA00005663"/>
    </source>
</evidence>
<comment type="similarity">
    <text evidence="16">Belongs to the RNase E/G family. RNase E subfamily.</text>
</comment>
<keyword evidence="12 16" id="KW-0862">Zinc</keyword>
<keyword evidence="5 16" id="KW-0698">rRNA processing</keyword>
<keyword evidence="15 16" id="KW-0472">Membrane</keyword>
<feature type="region of interest" description="Required for zinc-mediated homotetramerization and catalytic activity" evidence="16">
    <location>
        <begin position="400"/>
        <end position="403"/>
    </location>
</feature>
<dbReference type="GO" id="GO:0008995">
    <property type="term" value="F:ribonuclease E activity"/>
    <property type="evidence" value="ECO:0007669"/>
    <property type="project" value="UniProtKB-EC"/>
</dbReference>
<dbReference type="GO" id="GO:0008270">
    <property type="term" value="F:zinc ion binding"/>
    <property type="evidence" value="ECO:0007669"/>
    <property type="project" value="UniProtKB-UniRule"/>
</dbReference>